<accession>A0A6C0JUQ3</accession>
<sequence>MSSNTSLPTTVFFVPDDAVLSLPPRDVDTDRTSTPLPVHSKRDWATNNFSTLPLMEAASRNLYNTVISTPGTKEVAVVSSSDWTTRSTFTITIDREGELLLPTTRDDYSCDVLRVDLNMLDDNQFIHVVHLFRGEELYYRSLHIENGPHCVARTALLIMALHSYVESITLDYFNEEVHLALAECEWFDTLCIGYVDGVQESFPLTAVTDLTIPYVDMGSLAKIAPNAIHVVFTDCDLIDTHPLPEDRVVDHFRDLECITLGPNGFLAAHNSGYTMTGIKRVVVPAGFEGDEEILFLLRHTRSTVVTHGVAYYADEVVLGKDHIASYEGVDYVSVTDLLPSRVSRVVLERVIRKGVVATLEVEVTYPKAD</sequence>
<protein>
    <submittedName>
        <fullName evidence="1">Uncharacterized protein</fullName>
    </submittedName>
</protein>
<dbReference type="EMBL" id="MN740698">
    <property type="protein sequence ID" value="QHU08651.1"/>
    <property type="molecule type" value="Genomic_DNA"/>
</dbReference>
<reference evidence="1" key="1">
    <citation type="journal article" date="2020" name="Nature">
        <title>Giant virus diversity and host interactions through global metagenomics.</title>
        <authorList>
            <person name="Schulz F."/>
            <person name="Roux S."/>
            <person name="Paez-Espino D."/>
            <person name="Jungbluth S."/>
            <person name="Walsh D.A."/>
            <person name="Denef V.J."/>
            <person name="McMahon K.D."/>
            <person name="Konstantinidis K.T."/>
            <person name="Eloe-Fadrosh E.A."/>
            <person name="Kyrpides N.C."/>
            <person name="Woyke T."/>
        </authorList>
    </citation>
    <scope>NUCLEOTIDE SEQUENCE</scope>
    <source>
        <strain evidence="1">GVMAG-S-1063924-116</strain>
    </source>
</reference>
<evidence type="ECO:0000313" key="1">
    <source>
        <dbReference type="EMBL" id="QHU08651.1"/>
    </source>
</evidence>
<dbReference type="AlphaFoldDB" id="A0A6C0JUQ3"/>
<proteinExistence type="predicted"/>
<organism evidence="1">
    <name type="scientific">viral metagenome</name>
    <dbReference type="NCBI Taxonomy" id="1070528"/>
    <lineage>
        <taxon>unclassified sequences</taxon>
        <taxon>metagenomes</taxon>
        <taxon>organismal metagenomes</taxon>
    </lineage>
</organism>
<name>A0A6C0JUQ3_9ZZZZ</name>